<dbReference type="GeneID" id="303188209"/>
<dbReference type="EMBL" id="QPGL01000001">
    <property type="protein sequence ID" value="RCS72970.1"/>
    <property type="molecule type" value="Genomic_DNA"/>
</dbReference>
<keyword evidence="2 5" id="KW-0812">Transmembrane</keyword>
<evidence type="ECO:0000256" key="4">
    <source>
        <dbReference type="ARBA" id="ARBA00023136"/>
    </source>
</evidence>
<sequence>MNFKHKYKRIGSFVIDLAIVQMFAMIVRDIYLGVLAYASQGTGVSVSFNDAIALPVILLVIIGVMLITIGVCMAYHWLCFRLLGNSFSRYFLRLSVVSVTNKSMTESRYLKREFQKIYLSVATLGLYVLYSGAQFLAHSNPPWHDKKFETNVVEY</sequence>
<dbReference type="InterPro" id="IPR010432">
    <property type="entry name" value="RDD"/>
</dbReference>
<name>A0A368LM41_9VIBR</name>
<evidence type="ECO:0000256" key="2">
    <source>
        <dbReference type="ARBA" id="ARBA00022692"/>
    </source>
</evidence>
<keyword evidence="8" id="KW-1185">Reference proteome</keyword>
<organism evidence="7 8">
    <name type="scientific">Vibrio casei</name>
    <dbReference type="NCBI Taxonomy" id="673372"/>
    <lineage>
        <taxon>Bacteria</taxon>
        <taxon>Pseudomonadati</taxon>
        <taxon>Pseudomonadota</taxon>
        <taxon>Gammaproteobacteria</taxon>
        <taxon>Vibrionales</taxon>
        <taxon>Vibrionaceae</taxon>
        <taxon>Vibrio</taxon>
    </lineage>
</organism>
<keyword evidence="3 5" id="KW-1133">Transmembrane helix</keyword>
<feature type="transmembrane region" description="Helical" evidence="5">
    <location>
        <begin position="117"/>
        <end position="137"/>
    </location>
</feature>
<protein>
    <recommendedName>
        <fullName evidence="6">RDD domain-containing protein</fullName>
    </recommendedName>
</protein>
<proteinExistence type="predicted"/>
<dbReference type="RefSeq" id="WP_086961001.1">
    <property type="nucleotide sequence ID" value="NZ_FUKS01000036.1"/>
</dbReference>
<comment type="subcellular location">
    <subcellularLocation>
        <location evidence="1">Membrane</location>
        <topology evidence="1">Multi-pass membrane protein</topology>
    </subcellularLocation>
</comment>
<evidence type="ECO:0000313" key="7">
    <source>
        <dbReference type="EMBL" id="RCS72970.1"/>
    </source>
</evidence>
<dbReference type="GO" id="GO:0016020">
    <property type="term" value="C:membrane"/>
    <property type="evidence" value="ECO:0007669"/>
    <property type="project" value="UniProtKB-SubCell"/>
</dbReference>
<accession>A0A368LM41</accession>
<dbReference type="AlphaFoldDB" id="A0A368LM41"/>
<feature type="transmembrane region" description="Helical" evidence="5">
    <location>
        <begin position="12"/>
        <end position="32"/>
    </location>
</feature>
<gene>
    <name evidence="7" type="ORF">CIK83_04725</name>
</gene>
<evidence type="ECO:0000259" key="6">
    <source>
        <dbReference type="Pfam" id="PF06271"/>
    </source>
</evidence>
<evidence type="ECO:0000313" key="8">
    <source>
        <dbReference type="Proteomes" id="UP000252479"/>
    </source>
</evidence>
<feature type="transmembrane region" description="Helical" evidence="5">
    <location>
        <begin position="52"/>
        <end position="78"/>
    </location>
</feature>
<evidence type="ECO:0000256" key="1">
    <source>
        <dbReference type="ARBA" id="ARBA00004141"/>
    </source>
</evidence>
<feature type="domain" description="RDD" evidence="6">
    <location>
        <begin position="8"/>
        <end position="134"/>
    </location>
</feature>
<keyword evidence="4 5" id="KW-0472">Membrane</keyword>
<dbReference type="Pfam" id="PF06271">
    <property type="entry name" value="RDD"/>
    <property type="match status" value="1"/>
</dbReference>
<reference evidence="7 8" key="1">
    <citation type="journal article" date="2017" name="Elife">
        <title>Extensive horizontal gene transfer in cheese-associated bacteria.</title>
        <authorList>
            <person name="Bonham K.S."/>
            <person name="Wolfe B.E."/>
            <person name="Dutton R.J."/>
        </authorList>
    </citation>
    <scope>NUCLEOTIDE SEQUENCE [LARGE SCALE GENOMIC DNA]</scope>
    <source>
        <strain evidence="7 8">JB196</strain>
    </source>
</reference>
<comment type="caution">
    <text evidence="7">The sequence shown here is derived from an EMBL/GenBank/DDBJ whole genome shotgun (WGS) entry which is preliminary data.</text>
</comment>
<evidence type="ECO:0000256" key="3">
    <source>
        <dbReference type="ARBA" id="ARBA00022989"/>
    </source>
</evidence>
<evidence type="ECO:0000256" key="5">
    <source>
        <dbReference type="SAM" id="Phobius"/>
    </source>
</evidence>
<dbReference type="Proteomes" id="UP000252479">
    <property type="component" value="Unassembled WGS sequence"/>
</dbReference>